<comment type="caution">
    <text evidence="1">The sequence shown here is derived from an EMBL/GenBank/DDBJ whole genome shotgun (WGS) entry which is preliminary data.</text>
</comment>
<name>A0A840CWS6_9BACE</name>
<evidence type="ECO:0000313" key="2">
    <source>
        <dbReference type="Proteomes" id="UP000560658"/>
    </source>
</evidence>
<keyword evidence="2" id="KW-1185">Reference proteome</keyword>
<dbReference type="EMBL" id="JACIER010000009">
    <property type="protein sequence ID" value="MBB4044547.1"/>
    <property type="molecule type" value="Genomic_DNA"/>
</dbReference>
<accession>A0A840CWS6</accession>
<sequence length="78" mass="8665">MPAISQIKQSASIWSNKQVFRSNAPGICMKARGICSPSPGHLDESKQQLSENIKALIFLISVYTFAPILSDSRFYYSP</sequence>
<protein>
    <submittedName>
        <fullName evidence="1">Uncharacterized protein</fullName>
    </submittedName>
</protein>
<evidence type="ECO:0000313" key="1">
    <source>
        <dbReference type="EMBL" id="MBB4044547.1"/>
    </source>
</evidence>
<dbReference type="AlphaFoldDB" id="A0A840CWS6"/>
<gene>
    <name evidence="1" type="ORF">GGR06_002342</name>
</gene>
<organism evidence="1 2">
    <name type="scientific">Bacteroides reticulotermitis</name>
    <dbReference type="NCBI Taxonomy" id="1133319"/>
    <lineage>
        <taxon>Bacteria</taxon>
        <taxon>Pseudomonadati</taxon>
        <taxon>Bacteroidota</taxon>
        <taxon>Bacteroidia</taxon>
        <taxon>Bacteroidales</taxon>
        <taxon>Bacteroidaceae</taxon>
        <taxon>Bacteroides</taxon>
    </lineage>
</organism>
<proteinExistence type="predicted"/>
<dbReference type="Proteomes" id="UP000560658">
    <property type="component" value="Unassembled WGS sequence"/>
</dbReference>
<reference evidence="1" key="1">
    <citation type="submission" date="2020-08" db="EMBL/GenBank/DDBJ databases">
        <title>Genomic Encyclopedia of Type Strains, Phase IV (KMG-IV): sequencing the most valuable type-strain genomes for metagenomic binning, comparative biology and taxonomic classification.</title>
        <authorList>
            <person name="Goeker M."/>
        </authorList>
    </citation>
    <scope>NUCLEOTIDE SEQUENCE [LARGE SCALE GENOMIC DNA]</scope>
    <source>
        <strain evidence="1">DSM 105720</strain>
    </source>
</reference>